<feature type="compositionally biased region" description="Polar residues" evidence="1">
    <location>
        <begin position="199"/>
        <end position="230"/>
    </location>
</feature>
<feature type="compositionally biased region" description="Basic residues" evidence="1">
    <location>
        <begin position="1281"/>
        <end position="1290"/>
    </location>
</feature>
<feature type="region of interest" description="Disordered" evidence="1">
    <location>
        <begin position="1016"/>
        <end position="1037"/>
    </location>
</feature>
<feature type="compositionally biased region" description="Low complexity" evidence="1">
    <location>
        <begin position="1184"/>
        <end position="1197"/>
    </location>
</feature>
<feature type="region of interest" description="Disordered" evidence="1">
    <location>
        <begin position="1268"/>
        <end position="1294"/>
    </location>
</feature>
<name>A0A164SP54_9CRUS</name>
<evidence type="ECO:0000313" key="5">
    <source>
        <dbReference type="EMBL" id="KZS09811.1"/>
    </source>
</evidence>
<comment type="caution">
    <text evidence="5">The sequence shown here is derived from an EMBL/GenBank/DDBJ whole genome shotgun (WGS) entry which is preliminary data.</text>
</comment>
<feature type="transmembrane region" description="Helical" evidence="2">
    <location>
        <begin position="989"/>
        <end position="1012"/>
    </location>
</feature>
<evidence type="ECO:0000256" key="1">
    <source>
        <dbReference type="SAM" id="MobiDB-lite"/>
    </source>
</evidence>
<dbReference type="OrthoDB" id="687730at2759"/>
<dbReference type="EMBL" id="LRGB01001969">
    <property type="protein sequence ID" value="KZS09811.1"/>
    <property type="molecule type" value="Genomic_DNA"/>
</dbReference>
<feature type="region of interest" description="Disordered" evidence="1">
    <location>
        <begin position="1138"/>
        <end position="1234"/>
    </location>
</feature>
<dbReference type="Pfam" id="PF08434">
    <property type="entry name" value="CLCA"/>
    <property type="match status" value="1"/>
</dbReference>
<gene>
    <name evidence="5" type="ORF">APZ42_025853</name>
</gene>
<feature type="domain" description="Calcium-activated chloride channel N-terminal" evidence="4">
    <location>
        <begin position="49"/>
        <end position="314"/>
    </location>
</feature>
<feature type="compositionally biased region" description="Low complexity" evidence="1">
    <location>
        <begin position="1162"/>
        <end position="1177"/>
    </location>
</feature>
<keyword evidence="2" id="KW-1133">Transmembrane helix</keyword>
<sequence>MVVGKLSVILFQLLLLPIIDVHLDQSAAASAVIQRLIVRLEEPSLPSSDNCTFFKQMENVLTSTSEQLHNVTTGRLQWDKISILVSKSLAHDCFRLARHQQRMQVIKNKRMNAQLAASHAADMVVHDASHPLIGDLPHAKQYGGCSQQGLAVHLSRSFIRSFHADTFFISGRQVLREWVKHRYGVFDETGFDGDLQYPLRTSQYGSHPPSNSSELQQDNSCTTFANNTSETLEDDGRNGSGHFDTPSNSTSSISAHPVKATPPQTSIMASLDADDWCDGSNHIRWMPTKQNVLCEEQSVWQVMETHPDFRRRAPSTTTTTTEFVPVTDDAAEPWHQRQDGTDDGWTAFFAPEFEYILPSNGHRYVLVLDRTPSSRRWSLIRRALYRWIHALPSSDDGVETHLSVIVSSASDAKNLVVLGWTKVTADNRDGLVGRIPRRPLGSSPSASSSSSEHLASAIRLAHQMLNDEKEATCCGGQLIVLTGTSIRMQLDEQQDVTVHAIAFPSRRTTLVDLGVVNGLALAVDDGDDDDVETSLTQSRLAAAFLQILRYDQLDTPTQVYEETVTSTNQMQSGTFTLDAPLGANVRVVAHCADEADLDTVEVVSPNGRVYDLPLVSDGMLHIRIPHTDEFGEWNYRLRFAQPVVSFSRHQVATTVEVTAQPAPTTTQIYDEAITVQAWTNVGREPVNASQTPILLYADVRRGQSPIVDAKVTALVYPPQGSDNSTVQGPFLVQLYDKGTGDPDITRADGIYSAYFTNAINQPGHYAVTVQVTDNNRKASIPVRKLNPPGMATSTDACCGSSMPYQQTVLVQPFRRIISGPSFVTLDGPGEDEDVYPPGRISDLRVERIVNATNEVELGWTAPGTDYDSGSAAFYQIRCYTDRSALNDSGSAILVHASLTPQPLPAGTWQKAMVAVPWPNQIFYYAIVAVDFAGLRGKVSNIVPVYIEEPPPPPTTTTINPVPLLPAGELDGNNVTRPEAASQRLSEQQMYAIAGGVAGFILLLVILSIAACLSRRKRSDDRQEKPSKSTSSSLKIQVEPLKISPSHHHPAEANAQKEQEATAATVKCSEESRPVYKIYVNNAYIQEEDGELKIVTPDGRIIQRGSPWFSSANTLPRGRSLTNLEGLEAGTSATDLNHWSLPRAKTSPHRHKVLTNGSIMPNSGSQSVINNPSSSSAAGAGGAIADGTSISSKPSVSSDDTGIEVSDHQTDSRDSADLQMILPPPGFGPIQNHNGYMPMYANHNLLPPLPPSPGTSSQHQQDSCVMRMPSFLENNNPGDHHHNQHHHHHHHQNDVSGGSLAWLGDFPDSNFCSQPSSRRPLMIGSSYGTGSEDRTPQISPPPPSTPTSQSSVVHQPRRKTRHISFV</sequence>
<feature type="chain" id="PRO_5007853170" evidence="3">
    <location>
        <begin position="24"/>
        <end position="1365"/>
    </location>
</feature>
<feature type="region of interest" description="Disordered" evidence="1">
    <location>
        <begin position="1312"/>
        <end position="1365"/>
    </location>
</feature>
<keyword evidence="3" id="KW-0732">Signal</keyword>
<evidence type="ECO:0000313" key="6">
    <source>
        <dbReference type="Proteomes" id="UP000076858"/>
    </source>
</evidence>
<keyword evidence="2" id="KW-0472">Membrane</keyword>
<feature type="compositionally biased region" description="Basic and acidic residues" evidence="1">
    <location>
        <begin position="1017"/>
        <end position="1026"/>
    </location>
</feature>
<dbReference type="InterPro" id="IPR013642">
    <property type="entry name" value="CLCA_N"/>
</dbReference>
<feature type="signal peptide" evidence="3">
    <location>
        <begin position="1"/>
        <end position="23"/>
    </location>
</feature>
<dbReference type="Proteomes" id="UP000076858">
    <property type="component" value="Unassembled WGS sequence"/>
</dbReference>
<proteinExistence type="predicted"/>
<feature type="region of interest" description="Disordered" evidence="1">
    <location>
        <begin position="199"/>
        <end position="261"/>
    </location>
</feature>
<feature type="compositionally biased region" description="Basic and acidic residues" evidence="1">
    <location>
        <begin position="1204"/>
        <end position="1215"/>
    </location>
</feature>
<dbReference type="STRING" id="35525.A0A164SP54"/>
<feature type="compositionally biased region" description="Polar residues" evidence="1">
    <location>
        <begin position="245"/>
        <end position="254"/>
    </location>
</feature>
<reference evidence="5 6" key="1">
    <citation type="submission" date="2016-03" db="EMBL/GenBank/DDBJ databases">
        <title>EvidentialGene: Evidence-directed Construction of Genes on Genomes.</title>
        <authorList>
            <person name="Gilbert D.G."/>
            <person name="Choi J.-H."/>
            <person name="Mockaitis K."/>
            <person name="Colbourne J."/>
            <person name="Pfrender M."/>
        </authorList>
    </citation>
    <scope>NUCLEOTIDE SEQUENCE [LARGE SCALE GENOMIC DNA]</scope>
    <source>
        <strain evidence="5 6">Xinb3</strain>
        <tissue evidence="5">Complete organism</tissue>
    </source>
</reference>
<protein>
    <submittedName>
        <fullName evidence="5">Ca-activated cl channel protein</fullName>
    </submittedName>
</protein>
<evidence type="ECO:0000256" key="3">
    <source>
        <dbReference type="SAM" id="SignalP"/>
    </source>
</evidence>
<keyword evidence="6" id="KW-1185">Reference proteome</keyword>
<feature type="compositionally biased region" description="Basic residues" evidence="1">
    <location>
        <begin position="1354"/>
        <end position="1365"/>
    </location>
</feature>
<evidence type="ECO:0000259" key="4">
    <source>
        <dbReference type="Pfam" id="PF08434"/>
    </source>
</evidence>
<evidence type="ECO:0000256" key="2">
    <source>
        <dbReference type="SAM" id="Phobius"/>
    </source>
</evidence>
<accession>A0A164SP54</accession>
<keyword evidence="2" id="KW-0812">Transmembrane</keyword>
<organism evidence="5 6">
    <name type="scientific">Daphnia magna</name>
    <dbReference type="NCBI Taxonomy" id="35525"/>
    <lineage>
        <taxon>Eukaryota</taxon>
        <taxon>Metazoa</taxon>
        <taxon>Ecdysozoa</taxon>
        <taxon>Arthropoda</taxon>
        <taxon>Crustacea</taxon>
        <taxon>Branchiopoda</taxon>
        <taxon>Diplostraca</taxon>
        <taxon>Cladocera</taxon>
        <taxon>Anomopoda</taxon>
        <taxon>Daphniidae</taxon>
        <taxon>Daphnia</taxon>
    </lineage>
</organism>